<keyword evidence="5 8" id="KW-0812">Transmembrane</keyword>
<feature type="transmembrane region" description="Helical" evidence="8">
    <location>
        <begin position="308"/>
        <end position="326"/>
    </location>
</feature>
<gene>
    <name evidence="9" type="ORF">WH297_24670</name>
</gene>
<comment type="similarity">
    <text evidence="2 8">Belongs to the lactate permease family.</text>
</comment>
<evidence type="ECO:0000256" key="6">
    <source>
        <dbReference type="ARBA" id="ARBA00022989"/>
    </source>
</evidence>
<name>A0ABU8PN62_9HYPH</name>
<comment type="subcellular location">
    <subcellularLocation>
        <location evidence="8">Cell inner membrane</location>
        <topology evidence="8">Multi-pass membrane protein</topology>
    </subcellularLocation>
    <subcellularLocation>
        <location evidence="1">Cell membrane</location>
        <topology evidence="1">Multi-pass membrane protein</topology>
    </subcellularLocation>
</comment>
<evidence type="ECO:0000313" key="9">
    <source>
        <dbReference type="EMBL" id="MEJ5022901.1"/>
    </source>
</evidence>
<evidence type="ECO:0000256" key="4">
    <source>
        <dbReference type="ARBA" id="ARBA00022475"/>
    </source>
</evidence>
<evidence type="ECO:0000256" key="8">
    <source>
        <dbReference type="RuleBase" id="RU365092"/>
    </source>
</evidence>
<reference evidence="9 10" key="1">
    <citation type="submission" date="2023-12" db="EMBL/GenBank/DDBJ databases">
        <title>Gut-associated functions are favored during microbiome assembly across C. elegans life.</title>
        <authorList>
            <person name="Zimmermann J."/>
        </authorList>
    </citation>
    <scope>NUCLEOTIDE SEQUENCE [LARGE SCALE GENOMIC DNA]</scope>
    <source>
        <strain evidence="9 10">MYb71</strain>
    </source>
</reference>
<evidence type="ECO:0000256" key="5">
    <source>
        <dbReference type="ARBA" id="ARBA00022692"/>
    </source>
</evidence>
<proteinExistence type="inferred from homology"/>
<feature type="transmembrane region" description="Helical" evidence="8">
    <location>
        <begin position="346"/>
        <end position="366"/>
    </location>
</feature>
<dbReference type="Proteomes" id="UP001375812">
    <property type="component" value="Unassembled WGS sequence"/>
</dbReference>
<keyword evidence="6 8" id="KW-1133">Transmembrane helix</keyword>
<comment type="caution">
    <text evidence="8">Lacks conserved residue(s) required for the propagation of feature annotation.</text>
</comment>
<feature type="transmembrane region" description="Helical" evidence="8">
    <location>
        <begin position="216"/>
        <end position="248"/>
    </location>
</feature>
<evidence type="ECO:0000256" key="7">
    <source>
        <dbReference type="ARBA" id="ARBA00023136"/>
    </source>
</evidence>
<dbReference type="EMBL" id="JBBGZH010000003">
    <property type="protein sequence ID" value="MEJ5022901.1"/>
    <property type="molecule type" value="Genomic_DNA"/>
</dbReference>
<feature type="transmembrane region" description="Helical" evidence="8">
    <location>
        <begin position="378"/>
        <end position="399"/>
    </location>
</feature>
<feature type="transmembrane region" description="Helical" evidence="8">
    <location>
        <begin position="420"/>
        <end position="444"/>
    </location>
</feature>
<feature type="transmembrane region" description="Helical" evidence="8">
    <location>
        <begin position="176"/>
        <end position="196"/>
    </location>
</feature>
<keyword evidence="10" id="KW-1185">Reference proteome</keyword>
<dbReference type="PANTHER" id="PTHR30003">
    <property type="entry name" value="L-LACTATE PERMEASE"/>
    <property type="match status" value="1"/>
</dbReference>
<keyword evidence="4" id="KW-1003">Cell membrane</keyword>
<evidence type="ECO:0000313" key="10">
    <source>
        <dbReference type="Proteomes" id="UP001375812"/>
    </source>
</evidence>
<dbReference type="Pfam" id="PF02652">
    <property type="entry name" value="Lactate_perm"/>
    <property type="match status" value="1"/>
</dbReference>
<evidence type="ECO:0000256" key="1">
    <source>
        <dbReference type="ARBA" id="ARBA00004651"/>
    </source>
</evidence>
<protein>
    <recommendedName>
        <fullName evidence="8">L-lactate permease</fullName>
    </recommendedName>
</protein>
<keyword evidence="3 8" id="KW-0813">Transport</keyword>
<feature type="transmembrane region" description="Helical" evidence="8">
    <location>
        <begin position="464"/>
        <end position="484"/>
    </location>
</feature>
<dbReference type="PANTHER" id="PTHR30003:SF0">
    <property type="entry name" value="GLYCOLATE PERMEASE GLCA-RELATED"/>
    <property type="match status" value="1"/>
</dbReference>
<feature type="transmembrane region" description="Helical" evidence="8">
    <location>
        <begin position="59"/>
        <end position="81"/>
    </location>
</feature>
<sequence length="487" mass="51712">MVYLIWSLPALAVIAALASGRIGTLAASLIGVAMALVVSLVTAPEAFRISEAVVAMVRGAWIGWIVVPYILGGLLFWQMAIRPGDAAMPVETSLPDARARRRLLFTACFLIGPFAESATGFGVGIIGTMMLVRRLEMSPVYLLVFSLLSQTMILWGGMGSGAIVAAAFARTDPTTLAVNSSFFLVAFNILWLPIYWRMADSAGINAGWRERCSEAVWLGASLAFVIAATSILGPEVAMLAAYGPIIVLRFLIDEQPDPATLARAFNRMLPFAVLIGWLVITRLVPPLTNTLEQLGRLEPFEGAPEWSPLFHAGTWLVIAAILTALLRGHTAAFPAEIKAAWKTGRLAVLAIITFSMMAELLSGSGIARGLASGLFEALGRWSVVLTPIISSVFGALSNSGNAANGLFMASQVSLATEAELNAAAIIALQHIASLSLTMISPVRISIVCSLAGTPGREREAYRAMLPFGLVIIAVLLIASLLIALRVI</sequence>
<accession>A0ABU8PN62</accession>
<comment type="function">
    <text evidence="8">Uptake of L-lactate across the membrane. Can also transport D-lactate and glycolate.</text>
</comment>
<organism evidence="9 10">
    <name type="scientific">Ochrobactrum vermis</name>
    <dbReference type="NCBI Taxonomy" id="1827297"/>
    <lineage>
        <taxon>Bacteria</taxon>
        <taxon>Pseudomonadati</taxon>
        <taxon>Pseudomonadota</taxon>
        <taxon>Alphaproteobacteria</taxon>
        <taxon>Hyphomicrobiales</taxon>
        <taxon>Brucellaceae</taxon>
        <taxon>Brucella/Ochrobactrum group</taxon>
        <taxon>Ochrobactrum</taxon>
    </lineage>
</organism>
<feature type="transmembrane region" description="Helical" evidence="8">
    <location>
        <begin position="102"/>
        <end position="132"/>
    </location>
</feature>
<evidence type="ECO:0000256" key="3">
    <source>
        <dbReference type="ARBA" id="ARBA00022448"/>
    </source>
</evidence>
<keyword evidence="7 8" id="KW-0472">Membrane</keyword>
<evidence type="ECO:0000256" key="2">
    <source>
        <dbReference type="ARBA" id="ARBA00010100"/>
    </source>
</evidence>
<keyword evidence="8" id="KW-0997">Cell inner membrane</keyword>
<dbReference type="InterPro" id="IPR003804">
    <property type="entry name" value="Lactate_perm"/>
</dbReference>
<comment type="caution">
    <text evidence="9">The sequence shown here is derived from an EMBL/GenBank/DDBJ whole genome shotgun (WGS) entry which is preliminary data.</text>
</comment>
<dbReference type="RefSeq" id="WP_105545336.1">
    <property type="nucleotide sequence ID" value="NZ_JBBGZH010000003.1"/>
</dbReference>